<name>C0W0Z4_9ACTO</name>
<dbReference type="AlphaFoldDB" id="C0W0Z4"/>
<evidence type="ECO:0000313" key="1">
    <source>
        <dbReference type="EMBL" id="EEH63718.1"/>
    </source>
</evidence>
<organism evidence="1 2">
    <name type="scientific">Gleimia coleocanis DSM 15436</name>
    <dbReference type="NCBI Taxonomy" id="525245"/>
    <lineage>
        <taxon>Bacteria</taxon>
        <taxon>Bacillati</taxon>
        <taxon>Actinomycetota</taxon>
        <taxon>Actinomycetes</taxon>
        <taxon>Actinomycetales</taxon>
        <taxon>Actinomycetaceae</taxon>
        <taxon>Gleimia</taxon>
    </lineage>
</organism>
<dbReference type="Proteomes" id="UP000010301">
    <property type="component" value="Unassembled WGS sequence"/>
</dbReference>
<comment type="caution">
    <text evidence="1">The sequence shown here is derived from an EMBL/GenBank/DDBJ whole genome shotgun (WGS) entry which is preliminary data.</text>
</comment>
<sequence length="68" mass="7995">MDSHFCPRSYKTDYSFVYYVINTEDVERGYFQPRIKHQDVDETFGDKVIIRATTVALEEPELTGKKDT</sequence>
<evidence type="ECO:0000313" key="2">
    <source>
        <dbReference type="Proteomes" id="UP000010301"/>
    </source>
</evidence>
<accession>C0W0Z4</accession>
<proteinExistence type="predicted"/>
<protein>
    <submittedName>
        <fullName evidence="1">Uncharacterized protein</fullName>
    </submittedName>
</protein>
<dbReference type="HOGENOM" id="CLU_2784523_0_0_11"/>
<keyword evidence="2" id="KW-1185">Reference proteome</keyword>
<dbReference type="RefSeq" id="WP_006546509.1">
    <property type="nucleotide sequence ID" value="NZ_DS999543.1"/>
</dbReference>
<reference evidence="1 2" key="1">
    <citation type="submission" date="2009-01" db="EMBL/GenBank/DDBJ databases">
        <authorList>
            <person name="Qin X."/>
            <person name="Bachman B."/>
            <person name="Battles P."/>
            <person name="Bell A."/>
            <person name="Bess C."/>
            <person name="Bickham C."/>
            <person name="Chaboub L."/>
            <person name="Chen D."/>
            <person name="Coyle M."/>
            <person name="Deiros D.R."/>
            <person name="Dinh H."/>
            <person name="Forbes L."/>
            <person name="Fowler G."/>
            <person name="Francisco L."/>
            <person name="Fu Q."/>
            <person name="Gubbala S."/>
            <person name="Hale W."/>
            <person name="Han Y."/>
            <person name="Hemphill L."/>
            <person name="Highlander S.K."/>
            <person name="Hirani K."/>
            <person name="Hogues M."/>
            <person name="Jackson L."/>
            <person name="Jakkamsetti A."/>
            <person name="Javaid M."/>
            <person name="Jiang H."/>
            <person name="Korchina V."/>
            <person name="Kovar C."/>
            <person name="Lara F."/>
            <person name="Lee S."/>
            <person name="Mata R."/>
            <person name="Mathew T."/>
            <person name="Moen C."/>
            <person name="Morales K."/>
            <person name="Munidasa M."/>
            <person name="Nazareth L."/>
            <person name="Ngo R."/>
            <person name="Nguyen L."/>
            <person name="Okwuonu G."/>
            <person name="Ongeri F."/>
            <person name="Patil S."/>
            <person name="Petrosino J."/>
            <person name="Pham C."/>
            <person name="Pham P."/>
            <person name="Pu L.-L."/>
            <person name="Puazo M."/>
            <person name="Raj R."/>
            <person name="Reid J."/>
            <person name="Rouhana J."/>
            <person name="Saada N."/>
            <person name="Shang Y."/>
            <person name="Simmons D."/>
            <person name="Thornton R."/>
            <person name="Warren J."/>
            <person name="Weissenberger G."/>
            <person name="Zhang J."/>
            <person name="Zhang L."/>
            <person name="Zhou C."/>
            <person name="Zhu D."/>
            <person name="Muzny D."/>
            <person name="Worley K."/>
            <person name="Gibbs R."/>
        </authorList>
    </citation>
    <scope>NUCLEOTIDE SEQUENCE [LARGE SCALE GENOMIC DNA]</scope>
    <source>
        <strain evidence="1 2">DSM 15436</strain>
    </source>
</reference>
<gene>
    <name evidence="1" type="ORF">HMPREF0044_0737</name>
</gene>
<dbReference type="EMBL" id="ACFG01000030">
    <property type="protein sequence ID" value="EEH63718.1"/>
    <property type="molecule type" value="Genomic_DNA"/>
</dbReference>